<keyword evidence="2" id="KW-1185">Reference proteome</keyword>
<gene>
    <name evidence="1" type="ORF">ACFSUB_05550</name>
</gene>
<protein>
    <recommendedName>
        <fullName evidence="3">SRPBCC family protein</fullName>
    </recommendedName>
</protein>
<evidence type="ECO:0000313" key="1">
    <source>
        <dbReference type="EMBL" id="MFD2704925.1"/>
    </source>
</evidence>
<organism evidence="1 2">
    <name type="scientific">Salibacterium lacus</name>
    <dbReference type="NCBI Taxonomy" id="1898109"/>
    <lineage>
        <taxon>Bacteria</taxon>
        <taxon>Bacillati</taxon>
        <taxon>Bacillota</taxon>
        <taxon>Bacilli</taxon>
        <taxon>Bacillales</taxon>
        <taxon>Bacillaceae</taxon>
    </lineage>
</organism>
<sequence length="139" mass="16450">MFHGTFVYQTLLPADRYDVWQFFDDPVNLEKITKPGGITVRRGDADQKIHIDIRTAGMLLTWNALITERREPDYFIDEAVSPPFPLISWKHYHSLHTLDMFTGVTDYISFESRVPVSFIKPVLQWMFTQRKRELLKIFK</sequence>
<dbReference type="EMBL" id="JBHUML010000002">
    <property type="protein sequence ID" value="MFD2704925.1"/>
    <property type="molecule type" value="Genomic_DNA"/>
</dbReference>
<dbReference type="Gene3D" id="3.30.530.20">
    <property type="match status" value="1"/>
</dbReference>
<dbReference type="Proteomes" id="UP001597520">
    <property type="component" value="Unassembled WGS sequence"/>
</dbReference>
<proteinExistence type="predicted"/>
<comment type="caution">
    <text evidence="1">The sequence shown here is derived from an EMBL/GenBank/DDBJ whole genome shotgun (WGS) entry which is preliminary data.</text>
</comment>
<evidence type="ECO:0008006" key="3">
    <source>
        <dbReference type="Google" id="ProtNLM"/>
    </source>
</evidence>
<reference evidence="2" key="1">
    <citation type="journal article" date="2019" name="Int. J. Syst. Evol. Microbiol.">
        <title>The Global Catalogue of Microorganisms (GCM) 10K type strain sequencing project: providing services to taxonomists for standard genome sequencing and annotation.</title>
        <authorList>
            <consortium name="The Broad Institute Genomics Platform"/>
            <consortium name="The Broad Institute Genome Sequencing Center for Infectious Disease"/>
            <person name="Wu L."/>
            <person name="Ma J."/>
        </authorList>
    </citation>
    <scope>NUCLEOTIDE SEQUENCE [LARGE SCALE GENOMIC DNA]</scope>
    <source>
        <strain evidence="2">KCTC 33792</strain>
    </source>
</reference>
<evidence type="ECO:0000313" key="2">
    <source>
        <dbReference type="Proteomes" id="UP001597520"/>
    </source>
</evidence>
<dbReference type="SUPFAM" id="SSF55961">
    <property type="entry name" value="Bet v1-like"/>
    <property type="match status" value="1"/>
</dbReference>
<dbReference type="InterPro" id="IPR023393">
    <property type="entry name" value="START-like_dom_sf"/>
</dbReference>
<accession>A0ABW5SZL5</accession>
<dbReference type="RefSeq" id="WP_380712194.1">
    <property type="nucleotide sequence ID" value="NZ_JBHUML010000002.1"/>
</dbReference>
<name>A0ABW5SZL5_9BACI</name>